<dbReference type="AlphaFoldDB" id="A0A152A0W2"/>
<name>A0A152A0W2_TIELA</name>
<evidence type="ECO:0000259" key="6">
    <source>
        <dbReference type="Pfam" id="PF21639"/>
    </source>
</evidence>
<dbReference type="OMA" id="CYLASTY"/>
<comment type="subcellular location">
    <subcellularLocation>
        <location evidence="1">Nucleus</location>
    </subcellularLocation>
</comment>
<dbReference type="Proteomes" id="UP000076078">
    <property type="component" value="Unassembled WGS sequence"/>
</dbReference>
<organism evidence="7 8">
    <name type="scientific">Tieghemostelium lacteum</name>
    <name type="common">Slime mold</name>
    <name type="synonym">Dictyostelium lacteum</name>
    <dbReference type="NCBI Taxonomy" id="361077"/>
    <lineage>
        <taxon>Eukaryota</taxon>
        <taxon>Amoebozoa</taxon>
        <taxon>Evosea</taxon>
        <taxon>Eumycetozoa</taxon>
        <taxon>Dictyostelia</taxon>
        <taxon>Dictyosteliales</taxon>
        <taxon>Raperosteliaceae</taxon>
        <taxon>Tieghemostelium</taxon>
    </lineage>
</organism>
<evidence type="ECO:0000259" key="5">
    <source>
        <dbReference type="Pfam" id="PF14630"/>
    </source>
</evidence>
<dbReference type="InterPro" id="IPR047088">
    <property type="entry name" value="ORC5_C"/>
</dbReference>
<dbReference type="EMBL" id="LODT01000020">
    <property type="protein sequence ID" value="KYQ99891.1"/>
    <property type="molecule type" value="Genomic_DNA"/>
</dbReference>
<reference evidence="7 8" key="1">
    <citation type="submission" date="2015-12" db="EMBL/GenBank/DDBJ databases">
        <title>Dictyostelia acquired genes for synthesis and detection of signals that induce cell-type specialization by lateral gene transfer from prokaryotes.</title>
        <authorList>
            <person name="Gloeckner G."/>
            <person name="Schaap P."/>
        </authorList>
    </citation>
    <scope>NUCLEOTIDE SEQUENCE [LARGE SCALE GENOMIC DNA]</scope>
    <source>
        <strain evidence="7 8">TK</strain>
    </source>
</reference>
<keyword evidence="2" id="KW-0235">DNA replication</keyword>
<dbReference type="GO" id="GO:0003688">
    <property type="term" value="F:DNA replication origin binding"/>
    <property type="evidence" value="ECO:0007669"/>
    <property type="project" value="TreeGrafter"/>
</dbReference>
<dbReference type="Pfam" id="PF21639">
    <property type="entry name" value="ORC5_lid"/>
    <property type="match status" value="1"/>
</dbReference>
<dbReference type="InterPro" id="IPR048866">
    <property type="entry name" value="ORC5_lid"/>
</dbReference>
<sequence>MISKFREKQIKAIDEILSSEYTGSVYVCGSLSNSGISNSKLIEDVLIQRNLRFSTTNCRDSENNISMFLKLLYKFKPKDEMEVDVDENVSYHDRLMGLYKKGRDRKRTNGKAINTRTTPTILDSVEYMYEKSQAHIYLILENAEKLMEFDNNLMYGILKINELTTTPVTVFLVSELPLLSVMKGGLYRVSPMPREIIFPNLNNSETIAVVSNYIPQLSSKSIQHQTVVSLYKRLVGLVVDIFYNTNNNLTTITEISKYLFPLYIKPIEDNTIGESDYNGLYKHIEPYIRYSLSNIFRKDNLSSNYSQLQFNMNEAKRLKKESTSDGKGFSSSNQSRTTSRDDKIFNIGFSYHAKCLLISCYLASTYSKKKDKLLYTNKKVKKEAKQDKRTAPKWFTFNRVMAIMFSLFKGEIKESLRDSRELPRLLVFFTSRKLLQKSGNFASTKFKCILPFNLIKAISTSISFNIDLHIANAEFSSDPTK</sequence>
<evidence type="ECO:0000256" key="4">
    <source>
        <dbReference type="SAM" id="MobiDB-lite"/>
    </source>
</evidence>
<keyword evidence="3" id="KW-0539">Nucleus</keyword>
<evidence type="ECO:0000256" key="2">
    <source>
        <dbReference type="ARBA" id="ARBA00022705"/>
    </source>
</evidence>
<feature type="domain" description="Origin recognition complex subunit 5 C-terminal" evidence="5">
    <location>
        <begin position="350"/>
        <end position="467"/>
    </location>
</feature>
<accession>A0A152A0W2</accession>
<dbReference type="PANTHER" id="PTHR12705">
    <property type="entry name" value="ORIGIN RECOGNITION COMPLEX SUBUNIT 5"/>
    <property type="match status" value="1"/>
</dbReference>
<dbReference type="PANTHER" id="PTHR12705:SF0">
    <property type="entry name" value="ORIGIN RECOGNITION COMPLEX SUBUNIT 5"/>
    <property type="match status" value="1"/>
</dbReference>
<evidence type="ECO:0000313" key="7">
    <source>
        <dbReference type="EMBL" id="KYQ99891.1"/>
    </source>
</evidence>
<dbReference type="GO" id="GO:0005664">
    <property type="term" value="C:nuclear origin of replication recognition complex"/>
    <property type="evidence" value="ECO:0007669"/>
    <property type="project" value="TreeGrafter"/>
</dbReference>
<proteinExistence type="predicted"/>
<dbReference type="InParanoid" id="A0A152A0W2"/>
<feature type="domain" description="ORC5 lid" evidence="6">
    <location>
        <begin position="231"/>
        <end position="283"/>
    </location>
</feature>
<gene>
    <name evidence="7" type="ORF">DLAC_03855</name>
</gene>
<keyword evidence="8" id="KW-1185">Reference proteome</keyword>
<dbReference type="GO" id="GO:0006270">
    <property type="term" value="P:DNA replication initiation"/>
    <property type="evidence" value="ECO:0007669"/>
    <property type="project" value="TreeGrafter"/>
</dbReference>
<dbReference type="Pfam" id="PF14630">
    <property type="entry name" value="ORC5_C"/>
    <property type="match status" value="1"/>
</dbReference>
<protein>
    <submittedName>
        <fullName evidence="7">Origin recognition complex subunit 5</fullName>
    </submittedName>
</protein>
<dbReference type="STRING" id="361077.A0A152A0W2"/>
<evidence type="ECO:0000313" key="8">
    <source>
        <dbReference type="Proteomes" id="UP000076078"/>
    </source>
</evidence>
<dbReference type="OrthoDB" id="365981at2759"/>
<dbReference type="FunCoup" id="A0A152A0W2">
    <property type="interactions" value="476"/>
</dbReference>
<evidence type="ECO:0000256" key="3">
    <source>
        <dbReference type="ARBA" id="ARBA00023242"/>
    </source>
</evidence>
<dbReference type="InterPro" id="IPR020796">
    <property type="entry name" value="ORC5"/>
</dbReference>
<evidence type="ECO:0000256" key="1">
    <source>
        <dbReference type="ARBA" id="ARBA00004123"/>
    </source>
</evidence>
<feature type="region of interest" description="Disordered" evidence="4">
    <location>
        <begin position="318"/>
        <end position="338"/>
    </location>
</feature>
<comment type="caution">
    <text evidence="7">The sequence shown here is derived from an EMBL/GenBank/DDBJ whole genome shotgun (WGS) entry which is preliminary data.</text>
</comment>